<organism evidence="2 3">
    <name type="scientific">Sorangium cellulosum</name>
    <name type="common">Polyangium cellulosum</name>
    <dbReference type="NCBI Taxonomy" id="56"/>
    <lineage>
        <taxon>Bacteria</taxon>
        <taxon>Pseudomonadati</taxon>
        <taxon>Myxococcota</taxon>
        <taxon>Polyangia</taxon>
        <taxon>Polyangiales</taxon>
        <taxon>Polyangiaceae</taxon>
        <taxon>Sorangium</taxon>
    </lineage>
</organism>
<reference evidence="2 3" key="1">
    <citation type="submission" date="2014-02" db="EMBL/GenBank/DDBJ databases">
        <title>The small core and large imbalanced accessory genome model reveals a collaborative survival strategy of Sorangium cellulosum strains in nature.</title>
        <authorList>
            <person name="Han K."/>
            <person name="Peng R."/>
            <person name="Blom J."/>
            <person name="Li Y.-Z."/>
        </authorList>
    </citation>
    <scope>NUCLEOTIDE SEQUENCE [LARGE SCALE GENOMIC DNA]</scope>
    <source>
        <strain evidence="2 3">So0149</strain>
    </source>
</reference>
<dbReference type="AlphaFoldDB" id="A0A150SCJ2"/>
<feature type="region of interest" description="Disordered" evidence="1">
    <location>
        <begin position="29"/>
        <end position="61"/>
    </location>
</feature>
<proteinExistence type="predicted"/>
<accession>A0A150SCJ2</accession>
<gene>
    <name evidence="2" type="ORF">BE18_08130</name>
</gene>
<dbReference type="EMBL" id="JEMC01001530">
    <property type="protein sequence ID" value="KYF96557.1"/>
    <property type="molecule type" value="Genomic_DNA"/>
</dbReference>
<name>A0A150SCJ2_SORCE</name>
<comment type="caution">
    <text evidence="2">The sequence shown here is derived from an EMBL/GenBank/DDBJ whole genome shotgun (WGS) entry which is preliminary data.</text>
</comment>
<evidence type="ECO:0000256" key="1">
    <source>
        <dbReference type="SAM" id="MobiDB-lite"/>
    </source>
</evidence>
<evidence type="ECO:0000313" key="2">
    <source>
        <dbReference type="EMBL" id="KYF96557.1"/>
    </source>
</evidence>
<evidence type="ECO:0000313" key="3">
    <source>
        <dbReference type="Proteomes" id="UP000075515"/>
    </source>
</evidence>
<dbReference type="Proteomes" id="UP000075515">
    <property type="component" value="Unassembled WGS sequence"/>
</dbReference>
<protein>
    <submittedName>
        <fullName evidence="2">Uncharacterized protein</fullName>
    </submittedName>
</protein>
<sequence length="382" mass="40081">MASLRRTAGFWASALLLATWGCGGTTILEHDGSAETGPDDSASSGTQAGSGGHGGGPNASSGACSAGEARCNGRFRRETCAEDGAWIETDFVCARTVAVDDDIGSYCVTKANGAYRCWGSSASSDAVDAPPLPDEIYRRVQLTRYGLIGLTEDGRLRAAEFTIPESPSQVVAFRQTNMGGDVGVCSLRSDGVFEMFLYNPREPDGPSTRTHSVEGGPFSRVYCAWEGMYAAVRADGTVLSNFATAPPGDGFAELALSIGIFCGLRTDGTISCHRPPADRVGNLDVGPDLPAFPSGRYRSITATVGVVCAIDEQDALVCKRYDGRDMPVPPARYVFAEGGYNLVCAVRVDGSTACFRHGGAGNLDLEDVSGFAPVEPPLDPGW</sequence>
<feature type="compositionally biased region" description="Gly residues" evidence="1">
    <location>
        <begin position="48"/>
        <end position="57"/>
    </location>
</feature>